<sequence length="155" mass="17249">MRFIAELLLEHPKLVLTPTIERCPGMDIELEYQLIATEGSYILLFHVRGDDFEAFETVLAEDPTVTDISTMISTPAFRVYRTHLVSTEYLVLATAVEMGLRLIEAVSDEGAGMPFSNSRIWTPSNSSETTVRTRVWVLGFANSIGSMTASAKRTD</sequence>
<name>A0A1H6TKY5_9EURY</name>
<organism evidence="2 3">
    <name type="scientific">Halohasta litchfieldiae</name>
    <dbReference type="NCBI Taxonomy" id="1073996"/>
    <lineage>
        <taxon>Archaea</taxon>
        <taxon>Methanobacteriati</taxon>
        <taxon>Methanobacteriota</taxon>
        <taxon>Stenosarchaea group</taxon>
        <taxon>Halobacteria</taxon>
        <taxon>Halobacteriales</taxon>
        <taxon>Haloferacaceae</taxon>
        <taxon>Halohasta</taxon>
    </lineage>
</organism>
<keyword evidence="3" id="KW-1185">Reference proteome</keyword>
<dbReference type="Pfam" id="PF15915">
    <property type="entry name" value="BAT"/>
    <property type="match status" value="1"/>
</dbReference>
<accession>A0A1H6TKY5</accession>
<dbReference type="InterPro" id="IPR031803">
    <property type="entry name" value="BAT_GAF/HTH-assoc"/>
</dbReference>
<proteinExistence type="predicted"/>
<dbReference type="GeneID" id="35001652"/>
<gene>
    <name evidence="2" type="ORF">SAMN05444271_107143</name>
</gene>
<dbReference type="AlphaFoldDB" id="A0A1H6TKY5"/>
<protein>
    <recommendedName>
        <fullName evidence="1">Bacterioopsin transcriptional activator GAF and HTH associated domain-containing protein</fullName>
    </recommendedName>
</protein>
<dbReference type="Proteomes" id="UP000198888">
    <property type="component" value="Unassembled WGS sequence"/>
</dbReference>
<dbReference type="STRING" id="1073996.SAMN05444271_107143"/>
<evidence type="ECO:0000313" key="3">
    <source>
        <dbReference type="Proteomes" id="UP000198888"/>
    </source>
</evidence>
<evidence type="ECO:0000259" key="1">
    <source>
        <dbReference type="Pfam" id="PF15915"/>
    </source>
</evidence>
<dbReference type="EMBL" id="FNYR01000007">
    <property type="protein sequence ID" value="SEI76905.1"/>
    <property type="molecule type" value="Genomic_DNA"/>
</dbReference>
<dbReference type="OrthoDB" id="156233at2157"/>
<evidence type="ECO:0000313" key="2">
    <source>
        <dbReference type="EMBL" id="SEI76905.1"/>
    </source>
</evidence>
<reference evidence="2 3" key="1">
    <citation type="submission" date="2016-10" db="EMBL/GenBank/DDBJ databases">
        <authorList>
            <person name="de Groot N.N."/>
        </authorList>
    </citation>
    <scope>NUCLEOTIDE SEQUENCE [LARGE SCALE GENOMIC DNA]</scope>
    <source>
        <strain evidence="2 3">DSM 22187</strain>
    </source>
</reference>
<feature type="domain" description="Bacterioopsin transcriptional activator GAF and HTH associated" evidence="1">
    <location>
        <begin position="24"/>
        <end position="111"/>
    </location>
</feature>
<dbReference type="RefSeq" id="WP_218143654.1">
    <property type="nucleotide sequence ID" value="NZ_CP024845.1"/>
</dbReference>